<feature type="region of interest" description="Disordered" evidence="1">
    <location>
        <begin position="129"/>
        <end position="257"/>
    </location>
</feature>
<feature type="compositionally biased region" description="Gly residues" evidence="1">
    <location>
        <begin position="33"/>
        <end position="43"/>
    </location>
</feature>
<feature type="compositionally biased region" description="Basic and acidic residues" evidence="1">
    <location>
        <begin position="183"/>
        <end position="194"/>
    </location>
</feature>
<dbReference type="EnsemblMetazoa" id="ASIC000158-RA">
    <property type="protein sequence ID" value="ASIC000158-PA"/>
    <property type="gene ID" value="ASIC000158"/>
</dbReference>
<dbReference type="VEuPathDB" id="VectorBase:ASIS023704"/>
<dbReference type="EMBL" id="ATLV01000828">
    <property type="status" value="NOT_ANNOTATED_CDS"/>
    <property type="molecule type" value="Genomic_DNA"/>
</dbReference>
<organism evidence="2">
    <name type="scientific">Anopheles sinensis</name>
    <name type="common">Mosquito</name>
    <dbReference type="NCBI Taxonomy" id="74873"/>
    <lineage>
        <taxon>Eukaryota</taxon>
        <taxon>Metazoa</taxon>
        <taxon>Ecdysozoa</taxon>
        <taxon>Arthropoda</taxon>
        <taxon>Hexapoda</taxon>
        <taxon>Insecta</taxon>
        <taxon>Pterygota</taxon>
        <taxon>Neoptera</taxon>
        <taxon>Endopterygota</taxon>
        <taxon>Diptera</taxon>
        <taxon>Nematocera</taxon>
        <taxon>Culicoidea</taxon>
        <taxon>Culicidae</taxon>
        <taxon>Anophelinae</taxon>
        <taxon>Anopheles</taxon>
    </lineage>
</organism>
<evidence type="ECO:0000256" key="1">
    <source>
        <dbReference type="SAM" id="MobiDB-lite"/>
    </source>
</evidence>
<accession>A0A084V9X3</accession>
<gene>
    <name evidence="2" type="ORF">ZHAS_00000158</name>
</gene>
<reference evidence="3" key="2">
    <citation type="submission" date="2020-05" db="UniProtKB">
        <authorList>
            <consortium name="EnsemblMetazoa"/>
        </authorList>
    </citation>
    <scope>IDENTIFICATION</scope>
</reference>
<name>A0A084V9X3_ANOSI</name>
<proteinExistence type="predicted"/>
<protein>
    <submittedName>
        <fullName evidence="2 3">Uncharacterized protein</fullName>
    </submittedName>
</protein>
<feature type="compositionally biased region" description="Basic residues" evidence="1">
    <location>
        <begin position="159"/>
        <end position="170"/>
    </location>
</feature>
<dbReference type="EMBL" id="KE523910">
    <property type="protein sequence ID" value="KFB34767.1"/>
    <property type="molecule type" value="Genomic_DNA"/>
</dbReference>
<feature type="compositionally biased region" description="Low complexity" evidence="1">
    <location>
        <begin position="44"/>
        <end position="55"/>
    </location>
</feature>
<sequence>MTMVLTCHIEPNKGVEQEDAAQFATNYTQSSYGMGGGPGGRQDGSGTSNSNNSPNAAISYTNAFPCGTLEPGRAGRTQSPAAAAKSLEALLIEIQDELGGVVKELREEIRELHSQVRSLSEQLEKLLKQQQREDKKLHRDGRKPIEQMVQEATIGSKGGKGRRKPCRTSRKSWGSSSPPNAAEKSEVARRREPRSQGSSSSRPEKPQARRQEPKSHQHQQEQHEDPEDWTVVQKKGRSGGKSAAQENRPKQKASYTE</sequence>
<dbReference type="VEuPathDB" id="VectorBase:ASIC000158"/>
<keyword evidence="4" id="KW-1185">Reference proteome</keyword>
<feature type="compositionally biased region" description="Basic and acidic residues" evidence="1">
    <location>
        <begin position="129"/>
        <end position="145"/>
    </location>
</feature>
<dbReference type="AlphaFoldDB" id="A0A084V9X3"/>
<evidence type="ECO:0000313" key="3">
    <source>
        <dbReference type="EnsemblMetazoa" id="ASIC000158-PA"/>
    </source>
</evidence>
<evidence type="ECO:0000313" key="2">
    <source>
        <dbReference type="EMBL" id="KFB34767.1"/>
    </source>
</evidence>
<reference evidence="2 4" key="1">
    <citation type="journal article" date="2014" name="BMC Genomics">
        <title>Genome sequence of Anopheles sinensis provides insight into genetics basis of mosquito competence for malaria parasites.</title>
        <authorList>
            <person name="Zhou D."/>
            <person name="Zhang D."/>
            <person name="Ding G."/>
            <person name="Shi L."/>
            <person name="Hou Q."/>
            <person name="Ye Y."/>
            <person name="Xu Y."/>
            <person name="Zhou H."/>
            <person name="Xiong C."/>
            <person name="Li S."/>
            <person name="Yu J."/>
            <person name="Hong S."/>
            <person name="Yu X."/>
            <person name="Zou P."/>
            <person name="Chen C."/>
            <person name="Chang X."/>
            <person name="Wang W."/>
            <person name="Lv Y."/>
            <person name="Sun Y."/>
            <person name="Ma L."/>
            <person name="Shen B."/>
            <person name="Zhu C."/>
        </authorList>
    </citation>
    <scope>NUCLEOTIDE SEQUENCE [LARGE SCALE GENOMIC DNA]</scope>
</reference>
<feature type="compositionally biased region" description="Basic and acidic residues" evidence="1">
    <location>
        <begin position="202"/>
        <end position="223"/>
    </location>
</feature>
<dbReference type="Proteomes" id="UP000030765">
    <property type="component" value="Unassembled WGS sequence"/>
</dbReference>
<feature type="region of interest" description="Disordered" evidence="1">
    <location>
        <begin position="14"/>
        <end position="63"/>
    </location>
</feature>
<evidence type="ECO:0000313" key="4">
    <source>
        <dbReference type="Proteomes" id="UP000030765"/>
    </source>
</evidence>